<evidence type="ECO:0000313" key="4">
    <source>
        <dbReference type="Proteomes" id="UP000187191"/>
    </source>
</evidence>
<reference evidence="2 4" key="1">
    <citation type="submission" date="2016-05" db="EMBL/GenBank/DDBJ databases">
        <authorList>
            <person name="Gu J."/>
        </authorList>
    </citation>
    <scope>NUCLEOTIDE SEQUENCE [LARGE SCALE GENOMIC DNA]</scope>
    <source>
        <strain evidence="2 4">ACCC40021</strain>
    </source>
</reference>
<dbReference type="EMBL" id="CP015588">
    <property type="protein sequence ID" value="APY89788.1"/>
    <property type="molecule type" value="Genomic_DNA"/>
</dbReference>
<gene>
    <name evidence="2" type="ORF">A7J05_32570</name>
    <name evidence="3" type="ORF">I8755_04360</name>
</gene>
<keyword evidence="1" id="KW-0472">Membrane</keyword>
<dbReference type="OrthoDB" id="4236046at2"/>
<accession>A0A1P8TQ74</accession>
<dbReference type="KEGG" id="ssia:A7J05_32570"/>
<proteinExistence type="predicted"/>
<evidence type="ECO:0008006" key="6">
    <source>
        <dbReference type="Google" id="ProtNLM"/>
    </source>
</evidence>
<reference evidence="3 5" key="2">
    <citation type="submission" date="2020-12" db="EMBL/GenBank/DDBJ databases">
        <title>Identification and biosynthesis of polyene macrolides produced by Streptomyces alfalfae Men-myco-93-63.</title>
        <authorList>
            <person name="Liu D."/>
            <person name="Li Y."/>
            <person name="Liu L."/>
            <person name="Han X."/>
            <person name="Shen F."/>
        </authorList>
    </citation>
    <scope>NUCLEOTIDE SEQUENCE [LARGE SCALE GENOMIC DNA]</scope>
    <source>
        <strain evidence="3 5">Men-myco-93-63</strain>
    </source>
</reference>
<evidence type="ECO:0000313" key="5">
    <source>
        <dbReference type="Proteomes" id="UP000596130"/>
    </source>
</evidence>
<sequence length="146" mass="15498">MTQWRYHAGDAVEWRHIARGARPVPEPMATPFVWTAASWGSFALIGVFDLLGALDRTGFALAALSLLAAALGAFGRFAAAPGTALLCWALLNVFATHPTGEISWAGHRDPGWMACLLAAALIGTATGRLLYARAAYRRVTPYDGAA</sequence>
<evidence type="ECO:0000313" key="2">
    <source>
        <dbReference type="EMBL" id="APY89788.1"/>
    </source>
</evidence>
<keyword evidence="4" id="KW-1185">Reference proteome</keyword>
<feature type="transmembrane region" description="Helical" evidence="1">
    <location>
        <begin position="32"/>
        <end position="54"/>
    </location>
</feature>
<name>A0A1P8TQ74_9ACTN</name>
<organism evidence="3 5">
    <name type="scientific">Streptomyces alfalfae</name>
    <dbReference type="NCBI Taxonomy" id="1642299"/>
    <lineage>
        <taxon>Bacteria</taxon>
        <taxon>Bacillati</taxon>
        <taxon>Actinomycetota</taxon>
        <taxon>Actinomycetes</taxon>
        <taxon>Kitasatosporales</taxon>
        <taxon>Streptomycetaceae</taxon>
        <taxon>Streptomyces</taxon>
    </lineage>
</organism>
<keyword evidence="1" id="KW-1133">Transmembrane helix</keyword>
<feature type="transmembrane region" description="Helical" evidence="1">
    <location>
        <begin position="111"/>
        <end position="131"/>
    </location>
</feature>
<dbReference type="Proteomes" id="UP000596130">
    <property type="component" value="Chromosome"/>
</dbReference>
<feature type="transmembrane region" description="Helical" evidence="1">
    <location>
        <begin position="66"/>
        <end position="91"/>
    </location>
</feature>
<protein>
    <recommendedName>
        <fullName evidence="6">Integral membrane protein</fullName>
    </recommendedName>
</protein>
<dbReference type="Proteomes" id="UP000187191">
    <property type="component" value="Chromosome"/>
</dbReference>
<evidence type="ECO:0000256" key="1">
    <source>
        <dbReference type="SAM" id="Phobius"/>
    </source>
</evidence>
<dbReference type="AlphaFoldDB" id="A0A1P8TQ74"/>
<dbReference type="RefSeq" id="WP_076687546.1">
    <property type="nucleotide sequence ID" value="NZ_CP015588.1"/>
</dbReference>
<dbReference type="EMBL" id="CP065959">
    <property type="protein sequence ID" value="QQC87724.1"/>
    <property type="molecule type" value="Genomic_DNA"/>
</dbReference>
<keyword evidence="1" id="KW-0812">Transmembrane</keyword>
<evidence type="ECO:0000313" key="3">
    <source>
        <dbReference type="EMBL" id="QQC87724.1"/>
    </source>
</evidence>